<dbReference type="AlphaFoldDB" id="A0A3P3DS69"/>
<proteinExistence type="predicted"/>
<comment type="caution">
    <text evidence="2">The sequence shown here is derived from an EMBL/GenBank/DDBJ whole genome shotgun (WGS) entry which is preliminary data.</text>
</comment>
<accession>A0A3P3DS69</accession>
<keyword evidence="3" id="KW-1185">Reference proteome</keyword>
<name>A0A3P3DS69_9RHOB</name>
<keyword evidence="1" id="KW-0812">Transmembrane</keyword>
<dbReference type="RefSeq" id="WP_124964195.1">
    <property type="nucleotide sequence ID" value="NZ_RRAZ01000007.1"/>
</dbReference>
<dbReference type="Proteomes" id="UP000282125">
    <property type="component" value="Unassembled WGS sequence"/>
</dbReference>
<feature type="transmembrane region" description="Helical" evidence="1">
    <location>
        <begin position="20"/>
        <end position="41"/>
    </location>
</feature>
<dbReference type="OrthoDB" id="7658896at2"/>
<evidence type="ECO:0008006" key="4">
    <source>
        <dbReference type="Google" id="ProtNLM"/>
    </source>
</evidence>
<keyword evidence="1" id="KW-1133">Transmembrane helix</keyword>
<sequence>MTARKPTDKDLAFTRRMRLVGAMIAATTLLWIIFGEIGRQYNWDGRYALLIDLAAIAAYVWALSNAWMLWRKRRET</sequence>
<evidence type="ECO:0000313" key="2">
    <source>
        <dbReference type="EMBL" id="RRH76392.1"/>
    </source>
</evidence>
<protein>
    <recommendedName>
        <fullName evidence="4">DUF5337 domain-containing protein</fullName>
    </recommendedName>
</protein>
<feature type="transmembrane region" description="Helical" evidence="1">
    <location>
        <begin position="47"/>
        <end position="70"/>
    </location>
</feature>
<evidence type="ECO:0000256" key="1">
    <source>
        <dbReference type="SAM" id="Phobius"/>
    </source>
</evidence>
<keyword evidence="1" id="KW-0472">Membrane</keyword>
<reference evidence="2 3" key="1">
    <citation type="submission" date="2018-11" db="EMBL/GenBank/DDBJ databases">
        <title>Gemmobacter sp. nov., YIM 102744-1 draft genome.</title>
        <authorList>
            <person name="Li G."/>
            <person name="Jiang Y."/>
        </authorList>
    </citation>
    <scope>NUCLEOTIDE SEQUENCE [LARGE SCALE GENOMIC DNA]</scope>
    <source>
        <strain evidence="2 3">YIM 102744-1</strain>
    </source>
</reference>
<dbReference type="InterPro" id="IPR020308">
    <property type="entry name" value="Uncharacterised_Ynq1"/>
</dbReference>
<organism evidence="2 3">
    <name type="scientific">Falsigemmobacter faecalis</name>
    <dbReference type="NCBI Taxonomy" id="2488730"/>
    <lineage>
        <taxon>Bacteria</taxon>
        <taxon>Pseudomonadati</taxon>
        <taxon>Pseudomonadota</taxon>
        <taxon>Alphaproteobacteria</taxon>
        <taxon>Rhodobacterales</taxon>
        <taxon>Paracoccaceae</taxon>
        <taxon>Falsigemmobacter</taxon>
    </lineage>
</organism>
<gene>
    <name evidence="2" type="ORF">EG244_06455</name>
</gene>
<evidence type="ECO:0000313" key="3">
    <source>
        <dbReference type="Proteomes" id="UP000282125"/>
    </source>
</evidence>
<dbReference type="Pfam" id="PF17272">
    <property type="entry name" value="DUF5337"/>
    <property type="match status" value="1"/>
</dbReference>
<dbReference type="EMBL" id="RRAZ01000007">
    <property type="protein sequence ID" value="RRH76392.1"/>
    <property type="molecule type" value="Genomic_DNA"/>
</dbReference>